<dbReference type="GeneID" id="5658800"/>
<feature type="transmembrane region" description="Helical" evidence="1">
    <location>
        <begin position="54"/>
        <end position="73"/>
    </location>
</feature>
<dbReference type="RefSeq" id="YP_001497773.1">
    <property type="nucleotide sequence ID" value="NC_009898.1"/>
</dbReference>
<accession>A7IXA2</accession>
<evidence type="ECO:0000313" key="2">
    <source>
        <dbReference type="EMBL" id="ABT14976.1"/>
    </source>
</evidence>
<sequence>MIVVYFLSSYQVVKVNYFFLLFFFALFLLFFTFFFTFLFLLFDSLFQLSLLFQLLFQFPQLFHALSSLFQFQFELFQLSFELFDVLLFTRVFTCFDPPIPIVVLYNTHIKFLYSKTHRPAFLWFVYLDMISYHRV</sequence>
<dbReference type="KEGG" id="vg:5658800"/>
<proteinExistence type="predicted"/>
<organism evidence="2 3">
    <name type="scientific">Paramecium bursaria Chlorella virus NY2A</name>
    <name type="common">PBCV-NY2A</name>
    <dbReference type="NCBI Taxonomy" id="46021"/>
    <lineage>
        <taxon>Viruses</taxon>
        <taxon>Varidnaviria</taxon>
        <taxon>Bamfordvirae</taxon>
        <taxon>Nucleocytoviricota</taxon>
        <taxon>Megaviricetes</taxon>
        <taxon>Algavirales</taxon>
        <taxon>Phycodnaviridae</taxon>
        <taxon>Chlorovirus</taxon>
        <taxon>Chlorovirus americanus</taxon>
    </lineage>
</organism>
<keyword evidence="1" id="KW-0812">Transmembrane</keyword>
<dbReference type="Proteomes" id="UP000202419">
    <property type="component" value="Segment"/>
</dbReference>
<evidence type="ECO:0000256" key="1">
    <source>
        <dbReference type="SAM" id="Phobius"/>
    </source>
</evidence>
<name>A7IXA2_PBCVN</name>
<organismHost>
    <name type="scientific">Chlorella</name>
    <dbReference type="NCBI Taxonomy" id="3071"/>
</organismHost>
<feature type="transmembrane region" description="Helical" evidence="1">
    <location>
        <begin position="17"/>
        <end position="42"/>
    </location>
</feature>
<keyword evidence="3" id="KW-1185">Reference proteome</keyword>
<evidence type="ECO:0000313" key="3">
    <source>
        <dbReference type="Proteomes" id="UP000202419"/>
    </source>
</evidence>
<keyword evidence="1" id="KW-1133">Transmembrane helix</keyword>
<dbReference type="EMBL" id="DQ491002">
    <property type="protein sequence ID" value="ABT14976.1"/>
    <property type="molecule type" value="Genomic_DNA"/>
</dbReference>
<gene>
    <name evidence="2" type="primary">b577L</name>
    <name evidence="2" type="ORF">NY2A_b577L</name>
</gene>
<protein>
    <submittedName>
        <fullName evidence="2">Uncharacterized protein b577L</fullName>
    </submittedName>
</protein>
<keyword evidence="1" id="KW-0472">Membrane</keyword>
<reference evidence="2 3" key="1">
    <citation type="journal article" date="2007" name="Virology">
        <title>Sequence and annotation of the 369-kb NY-2A and the 345-kb AR158 viruses that infect Chlorella NC64A.</title>
        <authorList>
            <person name="Fitzgerald L.A."/>
            <person name="Graves M.V."/>
            <person name="Li X."/>
            <person name="Feldblyum T."/>
            <person name="Nierman W.C."/>
            <person name="Van Etten J.L."/>
        </authorList>
    </citation>
    <scope>NUCLEOTIDE SEQUENCE [LARGE SCALE GENOMIC DNA]</scope>
    <source>
        <strain evidence="2 3">NY-2A</strain>
    </source>
</reference>
<feature type="transmembrane region" description="Helical" evidence="1">
    <location>
        <begin position="85"/>
        <end position="105"/>
    </location>
</feature>